<sequence length="66" mass="7754">MNKDIKMNYISLAMAIFFTFIMGLIYFLLRKSMIFPLKVVYTVLALVSFVLIVFNIIMIIRKSNIK</sequence>
<name>A0ABS1ERK1_9CLOT</name>
<dbReference type="RefSeq" id="WP_200270790.1">
    <property type="nucleotide sequence ID" value="NZ_JAENHN010000043.1"/>
</dbReference>
<dbReference type="EMBL" id="JAENHN010000043">
    <property type="protein sequence ID" value="MBK1812017.1"/>
    <property type="molecule type" value="Genomic_DNA"/>
</dbReference>
<organism evidence="2 3">
    <name type="scientific">Clostridium yunnanense</name>
    <dbReference type="NCBI Taxonomy" id="2800325"/>
    <lineage>
        <taxon>Bacteria</taxon>
        <taxon>Bacillati</taxon>
        <taxon>Bacillota</taxon>
        <taxon>Clostridia</taxon>
        <taxon>Eubacteriales</taxon>
        <taxon>Clostridiaceae</taxon>
        <taxon>Clostridium</taxon>
    </lineage>
</organism>
<reference evidence="3" key="1">
    <citation type="submission" date="2021-01" db="EMBL/GenBank/DDBJ databases">
        <title>Genome public.</title>
        <authorList>
            <person name="Liu C."/>
            <person name="Sun Q."/>
        </authorList>
    </citation>
    <scope>NUCLEOTIDE SEQUENCE [LARGE SCALE GENOMIC DNA]</scope>
    <source>
        <strain evidence="3">YIM B02505</strain>
    </source>
</reference>
<accession>A0ABS1ERK1</accession>
<proteinExistence type="predicted"/>
<evidence type="ECO:0000313" key="3">
    <source>
        <dbReference type="Proteomes" id="UP000596739"/>
    </source>
</evidence>
<comment type="caution">
    <text evidence="2">The sequence shown here is derived from an EMBL/GenBank/DDBJ whole genome shotgun (WGS) entry which is preliminary data.</text>
</comment>
<evidence type="ECO:0000313" key="2">
    <source>
        <dbReference type="EMBL" id="MBK1812017.1"/>
    </source>
</evidence>
<feature type="transmembrane region" description="Helical" evidence="1">
    <location>
        <begin position="39"/>
        <end position="60"/>
    </location>
</feature>
<protein>
    <submittedName>
        <fullName evidence="2">Uncharacterized protein</fullName>
    </submittedName>
</protein>
<keyword evidence="1" id="KW-0472">Membrane</keyword>
<dbReference type="Proteomes" id="UP000596739">
    <property type="component" value="Unassembled WGS sequence"/>
</dbReference>
<feature type="transmembrane region" description="Helical" evidence="1">
    <location>
        <begin position="7"/>
        <end position="27"/>
    </location>
</feature>
<keyword evidence="1" id="KW-1133">Transmembrane helix</keyword>
<keyword evidence="3" id="KW-1185">Reference proteome</keyword>
<evidence type="ECO:0000256" key="1">
    <source>
        <dbReference type="SAM" id="Phobius"/>
    </source>
</evidence>
<keyword evidence="1" id="KW-0812">Transmembrane</keyword>
<gene>
    <name evidence="2" type="ORF">JHL18_15450</name>
</gene>